<protein>
    <submittedName>
        <fullName evidence="1">Uncharacterized protein</fullName>
    </submittedName>
</protein>
<dbReference type="Proteomes" id="UP000198728">
    <property type="component" value="Unassembled WGS sequence"/>
</dbReference>
<gene>
    <name evidence="1" type="ORF">SAMN04488094_103319</name>
</gene>
<evidence type="ECO:0000313" key="2">
    <source>
        <dbReference type="Proteomes" id="UP000198728"/>
    </source>
</evidence>
<accession>A0A1I1HXB5</accession>
<reference evidence="1 2" key="1">
    <citation type="submission" date="2016-10" db="EMBL/GenBank/DDBJ databases">
        <authorList>
            <person name="de Groot N.N."/>
        </authorList>
    </citation>
    <scope>NUCLEOTIDE SEQUENCE [LARGE SCALE GENOMIC DNA]</scope>
    <source>
        <strain evidence="1 2">DSM 19548</strain>
    </source>
</reference>
<dbReference type="STRING" id="441112.SAMN04488094_103319"/>
<dbReference type="EMBL" id="FOLG01000003">
    <property type="protein sequence ID" value="SFC28584.1"/>
    <property type="molecule type" value="Genomic_DNA"/>
</dbReference>
<evidence type="ECO:0000313" key="1">
    <source>
        <dbReference type="EMBL" id="SFC28584.1"/>
    </source>
</evidence>
<dbReference type="AlphaFoldDB" id="A0A1I1HXB5"/>
<organism evidence="1 2">
    <name type="scientific">Tropicimonas isoalkanivorans</name>
    <dbReference type="NCBI Taxonomy" id="441112"/>
    <lineage>
        <taxon>Bacteria</taxon>
        <taxon>Pseudomonadati</taxon>
        <taxon>Pseudomonadota</taxon>
        <taxon>Alphaproteobacteria</taxon>
        <taxon>Rhodobacterales</taxon>
        <taxon>Roseobacteraceae</taxon>
        <taxon>Tropicimonas</taxon>
    </lineage>
</organism>
<name>A0A1I1HXB5_9RHOB</name>
<sequence length="94" mass="10077">MRTSAIRSALIGLTIPVAQPTLAQELVYSHFTSPTSEDVDLPDRYFKTITEATGGDADGEGRSRRGARVADHDIVGRVIRCGGRGDADLQLHAV</sequence>
<keyword evidence="2" id="KW-1185">Reference proteome</keyword>
<proteinExistence type="predicted"/>